<evidence type="ECO:0000313" key="3">
    <source>
        <dbReference type="Proteomes" id="UP000518300"/>
    </source>
</evidence>
<organism evidence="2 3">
    <name type="scientific">Pyxidicoccus fallax</name>
    <dbReference type="NCBI Taxonomy" id="394095"/>
    <lineage>
        <taxon>Bacteria</taxon>
        <taxon>Pseudomonadati</taxon>
        <taxon>Myxococcota</taxon>
        <taxon>Myxococcia</taxon>
        <taxon>Myxococcales</taxon>
        <taxon>Cystobacterineae</taxon>
        <taxon>Myxococcaceae</taxon>
        <taxon>Pyxidicoccus</taxon>
    </lineage>
</organism>
<dbReference type="Proteomes" id="UP000518300">
    <property type="component" value="Unassembled WGS sequence"/>
</dbReference>
<feature type="domain" description="SAF" evidence="1">
    <location>
        <begin position="164"/>
        <end position="228"/>
    </location>
</feature>
<dbReference type="CDD" id="cd11614">
    <property type="entry name" value="SAF_CpaB_FlgA_like"/>
    <property type="match status" value="1"/>
</dbReference>
<dbReference type="SMART" id="SM00858">
    <property type="entry name" value="SAF"/>
    <property type="match status" value="2"/>
</dbReference>
<dbReference type="InterPro" id="IPR013974">
    <property type="entry name" value="SAF"/>
</dbReference>
<dbReference type="RefSeq" id="WP_169345061.1">
    <property type="nucleotide sequence ID" value="NZ_JABBJJ010000047.1"/>
</dbReference>
<evidence type="ECO:0000259" key="1">
    <source>
        <dbReference type="SMART" id="SM00858"/>
    </source>
</evidence>
<name>A0A848LFG6_9BACT</name>
<dbReference type="AlphaFoldDB" id="A0A848LFG6"/>
<accession>A0A848LFG6</accession>
<dbReference type="Pfam" id="PF08666">
    <property type="entry name" value="SAF"/>
    <property type="match status" value="1"/>
</dbReference>
<protein>
    <recommendedName>
        <fullName evidence="1">SAF domain-containing protein</fullName>
    </recommendedName>
</protein>
<proteinExistence type="predicted"/>
<feature type="domain" description="SAF" evidence="1">
    <location>
        <begin position="41"/>
        <end position="105"/>
    </location>
</feature>
<keyword evidence="3" id="KW-1185">Reference proteome</keyword>
<dbReference type="EMBL" id="JABBJJ010000047">
    <property type="protein sequence ID" value="NMO15773.1"/>
    <property type="molecule type" value="Genomic_DNA"/>
</dbReference>
<evidence type="ECO:0000313" key="2">
    <source>
        <dbReference type="EMBL" id="NMO15773.1"/>
    </source>
</evidence>
<sequence length="270" mass="29102">MRPFIPGTLLGLLLSALVVGGAMALFLPKKVRDARYGWEPKPALVLQRDVAVGEVLREEDLAEVSYPEQFVLESFVPPSERKAVLGRPVSQLLRKGDLLGWVAFADRAAPERIQACVASVRAAYSEAYALAREEALRGFTPPEDAGASAPSPVPSFQFDADGKAAVVVLARDVGEGSRLTKDVLEVRRMPRALVTRSLVPAGALEQVVGALAVVQMQAGDALRWQFLDDPSQPRSLGACLVQVSQAATRRCADVPRQRAEAFFAGSREGR</sequence>
<gene>
    <name evidence="2" type="ORF">HG543_13050</name>
</gene>
<reference evidence="2 3" key="1">
    <citation type="submission" date="2020-04" db="EMBL/GenBank/DDBJ databases">
        <title>Draft genome of Pyxidicoccus fallax type strain.</title>
        <authorList>
            <person name="Whitworth D.E."/>
        </authorList>
    </citation>
    <scope>NUCLEOTIDE SEQUENCE [LARGE SCALE GENOMIC DNA]</scope>
    <source>
        <strain evidence="2 3">DSM 14698</strain>
    </source>
</reference>
<comment type="caution">
    <text evidence="2">The sequence shown here is derived from an EMBL/GenBank/DDBJ whole genome shotgun (WGS) entry which is preliminary data.</text>
</comment>